<evidence type="ECO:0000313" key="1">
    <source>
        <dbReference type="EMBL" id="KJU85584.1"/>
    </source>
</evidence>
<proteinExistence type="predicted"/>
<dbReference type="EMBL" id="LACI01000463">
    <property type="protein sequence ID" value="KJU86765.1"/>
    <property type="molecule type" value="Genomic_DNA"/>
</dbReference>
<dbReference type="InterPro" id="IPR003325">
    <property type="entry name" value="TerD"/>
</dbReference>
<dbReference type="Proteomes" id="UP000033423">
    <property type="component" value="Unassembled WGS sequence"/>
</dbReference>
<dbReference type="EMBL" id="LACI01000957">
    <property type="protein sequence ID" value="KJU85584.1"/>
    <property type="molecule type" value="Genomic_DNA"/>
</dbReference>
<gene>
    <name evidence="2" type="ORF">MBAV_001039</name>
    <name evidence="1" type="ORF">MBAV_002220</name>
</gene>
<protein>
    <submittedName>
        <fullName evidence="2">Tellurium resistance protein TerA</fullName>
    </submittedName>
</protein>
<dbReference type="CDD" id="cd06974">
    <property type="entry name" value="TerD_like"/>
    <property type="match status" value="1"/>
</dbReference>
<sequence length="394" mass="42664">MAEIKSKIVLKKKGEEAYISLKQLRVTLRWSASVDLDLMAFYKTRDGRVGGVFSDNYAGGSMGELNSFPYIALSGDAGVGSKGGDNEEELRITKLDDMAEVYICTINFTDASKDKDSTFSKYDGHVQIVDDKGESIAVPLDSTQSGTVAVIARIDNSGFMGAKLVNENHVIDMSTFRSNIPGASLLKLSSKIVLKSKGDSVQLKTKADGGVGELMVNLNWNQGQPQQKVGFLSKLMGGGGGGGIDLDLGCLYELSDGQKGAIQPLGKSFGAFDRPPYIFHCGDDRTGAWSEGENLRINGNHLADIKRILIYSYIYEGAANWSQANGVVTIKQPGSPDIVVNLDNTQDGVAMCVIALFERSGGTFKVTKVLQYFQGHEHLDKAHNWGLKWVEGKK</sequence>
<organism evidence="2 3">
    <name type="scientific">Candidatus Magnetobacterium bavaricum</name>
    <dbReference type="NCBI Taxonomy" id="29290"/>
    <lineage>
        <taxon>Bacteria</taxon>
        <taxon>Pseudomonadati</taxon>
        <taxon>Nitrospirota</taxon>
        <taxon>Thermodesulfovibrionia</taxon>
        <taxon>Thermodesulfovibrionales</taxon>
        <taxon>Candidatus Magnetobacteriaceae</taxon>
        <taxon>Candidatus Magnetobacterium</taxon>
    </lineage>
</organism>
<evidence type="ECO:0000313" key="2">
    <source>
        <dbReference type="EMBL" id="KJU86765.1"/>
    </source>
</evidence>
<dbReference type="AlphaFoldDB" id="A0A0F3GY29"/>
<reference evidence="2 3" key="1">
    <citation type="submission" date="2015-02" db="EMBL/GenBank/DDBJ databases">
        <title>Single-cell genomics of uncultivated deep-branching MTB reveals a conserved set of magnetosome genes.</title>
        <authorList>
            <person name="Kolinko S."/>
            <person name="Richter M."/>
            <person name="Glockner F.O."/>
            <person name="Brachmann A."/>
            <person name="Schuler D."/>
        </authorList>
    </citation>
    <scope>NUCLEOTIDE SEQUENCE [LARGE SCALE GENOMIC DNA]</scope>
    <source>
        <strain evidence="2">TM-1</strain>
    </source>
</reference>
<keyword evidence="3" id="KW-1185">Reference proteome</keyword>
<evidence type="ECO:0000313" key="3">
    <source>
        <dbReference type="Proteomes" id="UP000033423"/>
    </source>
</evidence>
<accession>A0A0F3GY29</accession>
<dbReference type="Gene3D" id="2.60.60.30">
    <property type="entry name" value="sav2460 like domains"/>
    <property type="match status" value="2"/>
</dbReference>
<comment type="caution">
    <text evidence="2">The sequence shown here is derived from an EMBL/GenBank/DDBJ whole genome shotgun (WGS) entry which is preliminary data.</text>
</comment>
<name>A0A0F3GY29_9BACT</name>